<proteinExistence type="predicted"/>
<evidence type="ECO:0000313" key="2">
    <source>
        <dbReference type="Proteomes" id="UP000053342"/>
    </source>
</evidence>
<sequence>MPRSSGQRPFSLDSDPMENNLDSLDGAANWARRSSSPMCVDQTTLLLLFCLAQSICLRRSDAPQPYRWATSDQIFPTAKVKPTKTSDASMMRTMIVPTNAWGGRSRVFRCCSSGVESPTVMSWASTSIDGIGAMFD</sequence>
<dbReference type="Proteomes" id="UP000053342">
    <property type="component" value="Unassembled WGS sequence"/>
</dbReference>
<protein>
    <submittedName>
        <fullName evidence="1">Uncharacterized protein</fullName>
    </submittedName>
</protein>
<reference evidence="1 2" key="1">
    <citation type="submission" date="2015-01" db="EMBL/GenBank/DDBJ databases">
        <title>The Genome Sequence of Exophiala oligosperma CBS72588.</title>
        <authorList>
            <consortium name="The Broad Institute Genomics Platform"/>
            <person name="Cuomo C."/>
            <person name="de Hoog S."/>
            <person name="Gorbushina A."/>
            <person name="Stielow B."/>
            <person name="Teixiera M."/>
            <person name="Abouelleil A."/>
            <person name="Chapman S.B."/>
            <person name="Priest M."/>
            <person name="Young S.K."/>
            <person name="Wortman J."/>
            <person name="Nusbaum C."/>
            <person name="Birren B."/>
        </authorList>
    </citation>
    <scope>NUCLEOTIDE SEQUENCE [LARGE SCALE GENOMIC DNA]</scope>
    <source>
        <strain evidence="1 2">CBS 72588</strain>
    </source>
</reference>
<name>A0A0D2AYE6_9EURO</name>
<dbReference type="GeneID" id="27355358"/>
<keyword evidence="2" id="KW-1185">Reference proteome</keyword>
<dbReference type="VEuPathDB" id="FungiDB:PV06_03284"/>
<dbReference type="AlphaFoldDB" id="A0A0D2AYE6"/>
<dbReference type="RefSeq" id="XP_016265057.1">
    <property type="nucleotide sequence ID" value="XM_016404052.1"/>
</dbReference>
<gene>
    <name evidence="1" type="ORF">PV06_03284</name>
</gene>
<dbReference type="HOGENOM" id="CLU_1875453_0_0_1"/>
<evidence type="ECO:0000313" key="1">
    <source>
        <dbReference type="EMBL" id="KIW44841.1"/>
    </source>
</evidence>
<accession>A0A0D2AYE6</accession>
<dbReference type="EMBL" id="KN847334">
    <property type="protein sequence ID" value="KIW44841.1"/>
    <property type="molecule type" value="Genomic_DNA"/>
</dbReference>
<organism evidence="1 2">
    <name type="scientific">Exophiala oligosperma</name>
    <dbReference type="NCBI Taxonomy" id="215243"/>
    <lineage>
        <taxon>Eukaryota</taxon>
        <taxon>Fungi</taxon>
        <taxon>Dikarya</taxon>
        <taxon>Ascomycota</taxon>
        <taxon>Pezizomycotina</taxon>
        <taxon>Eurotiomycetes</taxon>
        <taxon>Chaetothyriomycetidae</taxon>
        <taxon>Chaetothyriales</taxon>
        <taxon>Herpotrichiellaceae</taxon>
        <taxon>Exophiala</taxon>
    </lineage>
</organism>